<evidence type="ECO:0000313" key="1">
    <source>
        <dbReference type="EMBL" id="MDJ1501806.1"/>
    </source>
</evidence>
<accession>A0AAE3R139</accession>
<protein>
    <submittedName>
        <fullName evidence="1">Uncharacterized protein</fullName>
    </submittedName>
</protein>
<gene>
    <name evidence="1" type="ORF">QNI22_14155</name>
</gene>
<dbReference type="Proteomes" id="UP001232063">
    <property type="component" value="Unassembled WGS sequence"/>
</dbReference>
<dbReference type="EMBL" id="JASJOU010000004">
    <property type="protein sequence ID" value="MDJ1501806.1"/>
    <property type="molecule type" value="Genomic_DNA"/>
</dbReference>
<dbReference type="RefSeq" id="WP_314511454.1">
    <property type="nucleotide sequence ID" value="NZ_JASJOU010000004.1"/>
</dbReference>
<reference evidence="1" key="1">
    <citation type="submission" date="2023-05" db="EMBL/GenBank/DDBJ databases">
        <authorList>
            <person name="Zhang X."/>
        </authorList>
    </citation>
    <scope>NUCLEOTIDE SEQUENCE</scope>
    <source>
        <strain evidence="1">BD1B2-1</strain>
    </source>
</reference>
<comment type="caution">
    <text evidence="1">The sequence shown here is derived from an EMBL/GenBank/DDBJ whole genome shotgun (WGS) entry which is preliminary data.</text>
</comment>
<organism evidence="1 2">
    <name type="scientific">Xanthocytophaga agilis</name>
    <dbReference type="NCBI Taxonomy" id="3048010"/>
    <lineage>
        <taxon>Bacteria</taxon>
        <taxon>Pseudomonadati</taxon>
        <taxon>Bacteroidota</taxon>
        <taxon>Cytophagia</taxon>
        <taxon>Cytophagales</taxon>
        <taxon>Rhodocytophagaceae</taxon>
        <taxon>Xanthocytophaga</taxon>
    </lineage>
</organism>
<sequence length="221" mass="25416">MNFFKKLFSSSEPSINSLKIDTTEWVEEEKTDKEYKWERKDYPAILSINFFSIPPDLPCHPDHIDNLRNLYRTIAQPDGGIIEVTNILIAGIPSVKTIFKFPMQPTGMAYIGSITIPFKNYSYVVKIQSWEQGTTGVRDATIANKMLSEGTIELGENGITGWFKDPYDSEIREGIQMNLSESEEYDSMFPQHPLTFVRTGLKKIERSICIEKELLQTERFQ</sequence>
<evidence type="ECO:0000313" key="2">
    <source>
        <dbReference type="Proteomes" id="UP001232063"/>
    </source>
</evidence>
<name>A0AAE3R139_9BACT</name>
<proteinExistence type="predicted"/>
<dbReference type="AlphaFoldDB" id="A0AAE3R139"/>
<keyword evidence="2" id="KW-1185">Reference proteome</keyword>